<dbReference type="InterPro" id="IPR009836">
    <property type="entry name" value="GRDP-like"/>
</dbReference>
<dbReference type="EMBL" id="JARK01001423">
    <property type="protein sequence ID" value="EYC04500.1"/>
    <property type="molecule type" value="Genomic_DNA"/>
</dbReference>
<accession>A0A016TP29</accession>
<reference evidence="2" key="1">
    <citation type="journal article" date="2015" name="Nat. Genet.">
        <title>The genome and transcriptome of the zoonotic hookworm Ancylostoma ceylanicum identify infection-specific gene families.</title>
        <authorList>
            <person name="Schwarz E.M."/>
            <person name="Hu Y."/>
            <person name="Antoshechkin I."/>
            <person name="Miller M.M."/>
            <person name="Sternberg P.W."/>
            <person name="Aroian R.V."/>
        </authorList>
    </citation>
    <scope>NUCLEOTIDE SEQUENCE</scope>
    <source>
        <strain evidence="2">HY135</strain>
    </source>
</reference>
<protein>
    <submittedName>
        <fullName evidence="1">Uncharacterized protein</fullName>
    </submittedName>
</protein>
<keyword evidence="2" id="KW-1185">Reference proteome</keyword>
<comment type="caution">
    <text evidence="1">The sequence shown here is derived from an EMBL/GenBank/DDBJ whole genome shotgun (WGS) entry which is preliminary data.</text>
</comment>
<dbReference type="STRING" id="53326.A0A016TP29"/>
<dbReference type="Pfam" id="PF07173">
    <property type="entry name" value="GRDP-like"/>
    <property type="match status" value="1"/>
</dbReference>
<dbReference type="PANTHER" id="PTHR34365">
    <property type="entry name" value="ENOLASE (DUF1399)"/>
    <property type="match status" value="1"/>
</dbReference>
<evidence type="ECO:0000313" key="2">
    <source>
        <dbReference type="Proteomes" id="UP000024635"/>
    </source>
</evidence>
<organism evidence="1 2">
    <name type="scientific">Ancylostoma ceylanicum</name>
    <dbReference type="NCBI Taxonomy" id="53326"/>
    <lineage>
        <taxon>Eukaryota</taxon>
        <taxon>Metazoa</taxon>
        <taxon>Ecdysozoa</taxon>
        <taxon>Nematoda</taxon>
        <taxon>Chromadorea</taxon>
        <taxon>Rhabditida</taxon>
        <taxon>Rhabditina</taxon>
        <taxon>Rhabditomorpha</taxon>
        <taxon>Strongyloidea</taxon>
        <taxon>Ancylostomatidae</taxon>
        <taxon>Ancylostomatinae</taxon>
        <taxon>Ancylostoma</taxon>
    </lineage>
</organism>
<sequence>MMHLGASEMFLQRKDMIRLVGKNSLDQLHSYPYLSRCRHNSPRVAAMTQPPEYAAAAAALRSTPAQMAAAITIDLVVASQREANFLRMIDRKAPLLYEADVVNQAIRRYETCWLPMQAAHPDMNVIPPLDVHWVWHTHMLSPLHYQEDCEKLCGKVIDHKLLSSDEIQKRYESSVRAWDTYCSPEPYDFLASPAASPSYKSICGYDIAAAVQRQRNFNYQLVDNLPSPCLADTLLVQKLVVNLILPFLSDTLLEEKLADNLFLDGMMTSNLSTVIR</sequence>
<dbReference type="Proteomes" id="UP000024635">
    <property type="component" value="Unassembled WGS sequence"/>
</dbReference>
<dbReference type="PANTHER" id="PTHR34365:SF7">
    <property type="entry name" value="GLYCINE-RICH DOMAIN-CONTAINING PROTEIN 1"/>
    <property type="match status" value="1"/>
</dbReference>
<gene>
    <name evidence="1" type="primary">Acey_s0087.g2048</name>
    <name evidence="1" type="ORF">Y032_0087g2048</name>
</gene>
<name>A0A016TP29_9BILA</name>
<proteinExistence type="predicted"/>
<dbReference type="OrthoDB" id="2684236at2759"/>
<dbReference type="AlphaFoldDB" id="A0A016TP29"/>
<evidence type="ECO:0000313" key="1">
    <source>
        <dbReference type="EMBL" id="EYC04500.1"/>
    </source>
</evidence>